<dbReference type="InterPro" id="IPR036890">
    <property type="entry name" value="HATPase_C_sf"/>
</dbReference>
<dbReference type="SUPFAM" id="SSF55874">
    <property type="entry name" value="ATPase domain of HSP90 chaperone/DNA topoisomerase II/histidine kinase"/>
    <property type="match status" value="1"/>
</dbReference>
<dbReference type="EMBL" id="BOMG01000009">
    <property type="protein sequence ID" value="GID52115.1"/>
    <property type="molecule type" value="Genomic_DNA"/>
</dbReference>
<evidence type="ECO:0000259" key="2">
    <source>
        <dbReference type="PROSITE" id="PS50801"/>
    </source>
</evidence>
<name>A0ABQ3X0S7_9ACTN</name>
<dbReference type="PROSITE" id="PS50801">
    <property type="entry name" value="STAS"/>
    <property type="match status" value="1"/>
</dbReference>
<dbReference type="InterPro" id="IPR050267">
    <property type="entry name" value="Anti-sigma-factor_SerPK"/>
</dbReference>
<dbReference type="InterPro" id="IPR036513">
    <property type="entry name" value="STAS_dom_sf"/>
</dbReference>
<keyword evidence="1" id="KW-0418">Kinase</keyword>
<dbReference type="Proteomes" id="UP000612282">
    <property type="component" value="Unassembled WGS sequence"/>
</dbReference>
<dbReference type="PANTHER" id="PTHR35526">
    <property type="entry name" value="ANTI-SIGMA-F FACTOR RSBW-RELATED"/>
    <property type="match status" value="1"/>
</dbReference>
<keyword evidence="1" id="KW-0723">Serine/threonine-protein kinase</keyword>
<keyword evidence="1" id="KW-0808">Transferase</keyword>
<accession>A0ABQ3X0S7</accession>
<organism evidence="3 4">
    <name type="scientific">Actinoplanes couchii</name>
    <dbReference type="NCBI Taxonomy" id="403638"/>
    <lineage>
        <taxon>Bacteria</taxon>
        <taxon>Bacillati</taxon>
        <taxon>Actinomycetota</taxon>
        <taxon>Actinomycetes</taxon>
        <taxon>Micromonosporales</taxon>
        <taxon>Micromonosporaceae</taxon>
        <taxon>Actinoplanes</taxon>
    </lineage>
</organism>
<dbReference type="InterPro" id="IPR002645">
    <property type="entry name" value="STAS_dom"/>
</dbReference>
<gene>
    <name evidence="3" type="ORF">Aco03nite_005190</name>
</gene>
<feature type="domain" description="STAS" evidence="2">
    <location>
        <begin position="14"/>
        <end position="91"/>
    </location>
</feature>
<dbReference type="InterPro" id="IPR003594">
    <property type="entry name" value="HATPase_dom"/>
</dbReference>
<evidence type="ECO:0000313" key="4">
    <source>
        <dbReference type="Proteomes" id="UP000612282"/>
    </source>
</evidence>
<proteinExistence type="predicted"/>
<dbReference type="Pfam" id="PF13581">
    <property type="entry name" value="HATPase_c_2"/>
    <property type="match status" value="1"/>
</dbReference>
<evidence type="ECO:0000313" key="3">
    <source>
        <dbReference type="EMBL" id="GID52115.1"/>
    </source>
</evidence>
<dbReference type="CDD" id="cd07043">
    <property type="entry name" value="STAS_anti-anti-sigma_factors"/>
    <property type="match status" value="1"/>
</dbReference>
<dbReference type="PANTHER" id="PTHR35526:SF3">
    <property type="entry name" value="ANTI-SIGMA-F FACTOR RSBW"/>
    <property type="match status" value="1"/>
</dbReference>
<evidence type="ECO:0000256" key="1">
    <source>
        <dbReference type="ARBA" id="ARBA00022527"/>
    </source>
</evidence>
<sequence length="243" mass="26297">MTIRCEVSGDTAALVATVSGRLRLTDATTLRDHLLKCLAEQPDALLVDLSGLHLDQPLALSIFTVVLRQAARWPGVPVVFCAPPPETRRHLTGPCRRLVVFDSRAAARAHLHDERRVMPSLREDLLPVSGSVRHARDLATDACLRWDLPGLVAPASLIANELVANVIDHAHTMMTLRMSVRQRHLSIAVQDGSAAPPVAAATGPEHLRGRGLLLVNELANTWGHLPSNGGKVVWATLDLPRSS</sequence>
<dbReference type="CDD" id="cd16936">
    <property type="entry name" value="HATPase_RsbW-like"/>
    <property type="match status" value="1"/>
</dbReference>
<dbReference type="SUPFAM" id="SSF52091">
    <property type="entry name" value="SpoIIaa-like"/>
    <property type="match status" value="1"/>
</dbReference>
<reference evidence="3 4" key="1">
    <citation type="submission" date="2021-01" db="EMBL/GenBank/DDBJ databases">
        <title>Whole genome shotgun sequence of Actinoplanes couchii NBRC 106145.</title>
        <authorList>
            <person name="Komaki H."/>
            <person name="Tamura T."/>
        </authorList>
    </citation>
    <scope>NUCLEOTIDE SEQUENCE [LARGE SCALE GENOMIC DNA]</scope>
    <source>
        <strain evidence="3 4">NBRC 106145</strain>
    </source>
</reference>
<dbReference type="RefSeq" id="WP_203792933.1">
    <property type="nucleotide sequence ID" value="NZ_BAAAQE010000051.1"/>
</dbReference>
<keyword evidence="4" id="KW-1185">Reference proteome</keyword>
<dbReference type="Gene3D" id="3.30.750.24">
    <property type="entry name" value="STAS domain"/>
    <property type="match status" value="1"/>
</dbReference>
<protein>
    <recommendedName>
        <fullName evidence="2">STAS domain-containing protein</fullName>
    </recommendedName>
</protein>
<comment type="caution">
    <text evidence="3">The sequence shown here is derived from an EMBL/GenBank/DDBJ whole genome shotgun (WGS) entry which is preliminary data.</text>
</comment>
<dbReference type="Gene3D" id="3.30.565.10">
    <property type="entry name" value="Histidine kinase-like ATPase, C-terminal domain"/>
    <property type="match status" value="1"/>
</dbReference>